<reference evidence="9" key="2">
    <citation type="submission" date="2011-01" db="EMBL/GenBank/DDBJ databases">
        <title>The Non-contiguous Finished genome of Clostridium papyrosolvens.</title>
        <authorList>
            <person name="Lucas S."/>
            <person name="Copeland A."/>
            <person name="Lapidus A."/>
            <person name="Cheng J.-F."/>
            <person name="Goodwin L."/>
            <person name="Pitluck S."/>
            <person name="Misra M."/>
            <person name="Chertkov O."/>
            <person name="Detter J.C."/>
            <person name="Han C."/>
            <person name="Tapia R."/>
            <person name="Land M."/>
            <person name="Hauser L."/>
            <person name="Kyrpides N."/>
            <person name="Ivanova N."/>
            <person name="Pagani I."/>
            <person name="Mouttaki H."/>
            <person name="He Z."/>
            <person name="Zhou J."/>
            <person name="Hemme C.L."/>
            <person name="Woyke T."/>
        </authorList>
    </citation>
    <scope>NUCLEOTIDE SEQUENCE [LARGE SCALE GENOMIC DNA]</scope>
    <source>
        <strain evidence="9">DSM 2782</strain>
    </source>
</reference>
<evidence type="ECO:0000256" key="3">
    <source>
        <dbReference type="ARBA" id="ARBA00022475"/>
    </source>
</evidence>
<feature type="transmembrane region" description="Helical" evidence="7">
    <location>
        <begin position="336"/>
        <end position="357"/>
    </location>
</feature>
<dbReference type="RefSeq" id="WP_004620977.1">
    <property type="nucleotide sequence ID" value="NZ_ACXX02000012.1"/>
</dbReference>
<comment type="subcellular location">
    <subcellularLocation>
        <location evidence="1">Cell membrane</location>
        <topology evidence="1">Multi-pass membrane protein</topology>
    </subcellularLocation>
</comment>
<feature type="transmembrane region" description="Helical" evidence="7">
    <location>
        <begin position="78"/>
        <end position="97"/>
    </location>
</feature>
<dbReference type="PROSITE" id="PS50850">
    <property type="entry name" value="MFS"/>
    <property type="match status" value="1"/>
</dbReference>
<dbReference type="PANTHER" id="PTHR23517">
    <property type="entry name" value="RESISTANCE PROTEIN MDTM, PUTATIVE-RELATED-RELATED"/>
    <property type="match status" value="1"/>
</dbReference>
<dbReference type="PANTHER" id="PTHR23517:SF3">
    <property type="entry name" value="INTEGRAL MEMBRANE TRANSPORT PROTEIN"/>
    <property type="match status" value="1"/>
</dbReference>
<evidence type="ECO:0000256" key="6">
    <source>
        <dbReference type="ARBA" id="ARBA00023136"/>
    </source>
</evidence>
<dbReference type="InterPro" id="IPR001958">
    <property type="entry name" value="Tet-R_TetA/multi-R_MdtG-like"/>
</dbReference>
<dbReference type="GO" id="GO:0005886">
    <property type="term" value="C:plasma membrane"/>
    <property type="evidence" value="ECO:0007669"/>
    <property type="project" value="UniProtKB-SubCell"/>
</dbReference>
<evidence type="ECO:0000313" key="9">
    <source>
        <dbReference type="EMBL" id="EGD46587.1"/>
    </source>
</evidence>
<feature type="transmembrane region" description="Helical" evidence="7">
    <location>
        <begin position="277"/>
        <end position="295"/>
    </location>
</feature>
<accession>F1TFW8</accession>
<feature type="transmembrane region" description="Helical" evidence="7">
    <location>
        <begin position="136"/>
        <end position="158"/>
    </location>
</feature>
<dbReference type="PRINTS" id="PR01035">
    <property type="entry name" value="TCRTETA"/>
</dbReference>
<dbReference type="STRING" id="588581.Cpap_0967"/>
<dbReference type="OrthoDB" id="9607at2"/>
<evidence type="ECO:0000256" key="5">
    <source>
        <dbReference type="ARBA" id="ARBA00022989"/>
    </source>
</evidence>
<keyword evidence="10" id="KW-1185">Reference proteome</keyword>
<dbReference type="InterPro" id="IPR036259">
    <property type="entry name" value="MFS_trans_sf"/>
</dbReference>
<keyword evidence="2" id="KW-0813">Transport</keyword>
<evidence type="ECO:0000259" key="8">
    <source>
        <dbReference type="PROSITE" id="PS50850"/>
    </source>
</evidence>
<keyword evidence="3" id="KW-1003">Cell membrane</keyword>
<dbReference type="AlphaFoldDB" id="F1TFW8"/>
<feature type="transmembrane region" description="Helical" evidence="7">
    <location>
        <begin position="244"/>
        <end position="265"/>
    </location>
</feature>
<organism evidence="9 10">
    <name type="scientific">Ruminiclostridium papyrosolvens DSM 2782</name>
    <dbReference type="NCBI Taxonomy" id="588581"/>
    <lineage>
        <taxon>Bacteria</taxon>
        <taxon>Bacillati</taxon>
        <taxon>Bacillota</taxon>
        <taxon>Clostridia</taxon>
        <taxon>Eubacteriales</taxon>
        <taxon>Oscillospiraceae</taxon>
        <taxon>Ruminiclostridium</taxon>
    </lineage>
</organism>
<dbReference type="Proteomes" id="UP000003860">
    <property type="component" value="Unassembled WGS sequence"/>
</dbReference>
<dbReference type="SUPFAM" id="SSF103473">
    <property type="entry name" value="MFS general substrate transporter"/>
    <property type="match status" value="1"/>
</dbReference>
<evidence type="ECO:0000256" key="7">
    <source>
        <dbReference type="SAM" id="Phobius"/>
    </source>
</evidence>
<dbReference type="InterPro" id="IPR020846">
    <property type="entry name" value="MFS_dom"/>
</dbReference>
<feature type="domain" description="Major facilitator superfamily (MFS) profile" evidence="8">
    <location>
        <begin position="12"/>
        <end position="389"/>
    </location>
</feature>
<feature type="transmembrane region" description="Helical" evidence="7">
    <location>
        <begin position="363"/>
        <end position="384"/>
    </location>
</feature>
<dbReference type="Gene3D" id="1.20.1250.20">
    <property type="entry name" value="MFS general substrate transporter like domains"/>
    <property type="match status" value="2"/>
</dbReference>
<comment type="caution">
    <text evidence="9">The sequence shown here is derived from an EMBL/GenBank/DDBJ whole genome shotgun (WGS) entry which is preliminary data.</text>
</comment>
<feature type="transmembrane region" description="Helical" evidence="7">
    <location>
        <begin position="12"/>
        <end position="30"/>
    </location>
</feature>
<keyword evidence="6 7" id="KW-0472">Membrane</keyword>
<reference evidence="9" key="1">
    <citation type="submission" date="2009-07" db="EMBL/GenBank/DDBJ databases">
        <authorList>
            <consortium name="US DOE Joint Genome Institute (JGI-PGF)"/>
            <person name="Lucas S."/>
            <person name="Copeland A."/>
            <person name="Lapidus A."/>
            <person name="Glavina del Rio T."/>
            <person name="Tice H."/>
            <person name="Bruce D."/>
            <person name="Goodwin L."/>
            <person name="Pitluck S."/>
            <person name="Larimer F."/>
            <person name="Land M.L."/>
            <person name="Mouttaki H."/>
            <person name="He Z."/>
            <person name="Zhou J."/>
            <person name="Hemme C.L."/>
        </authorList>
    </citation>
    <scope>NUCLEOTIDE SEQUENCE [LARGE SCALE GENOMIC DNA]</scope>
    <source>
        <strain evidence="9">DSM 2782</strain>
    </source>
</reference>
<dbReference type="CDD" id="cd17490">
    <property type="entry name" value="MFS_YxlH_like"/>
    <property type="match status" value="1"/>
</dbReference>
<keyword evidence="5 7" id="KW-1133">Transmembrane helix</keyword>
<feature type="transmembrane region" description="Helical" evidence="7">
    <location>
        <begin position="301"/>
        <end position="324"/>
    </location>
</feature>
<keyword evidence="4 7" id="KW-0812">Transmembrane</keyword>
<feature type="transmembrane region" description="Helical" evidence="7">
    <location>
        <begin position="103"/>
        <end position="124"/>
    </location>
</feature>
<feature type="transmembrane region" description="Helical" evidence="7">
    <location>
        <begin position="164"/>
        <end position="186"/>
    </location>
</feature>
<dbReference type="Pfam" id="PF07690">
    <property type="entry name" value="MFS_1"/>
    <property type="match status" value="1"/>
</dbReference>
<protein>
    <submittedName>
        <fullName evidence="9">Major facilitator superfamily MFS_1</fullName>
    </submittedName>
</protein>
<dbReference type="InterPro" id="IPR050171">
    <property type="entry name" value="MFS_Transporters"/>
</dbReference>
<dbReference type="GO" id="GO:0022857">
    <property type="term" value="F:transmembrane transporter activity"/>
    <property type="evidence" value="ECO:0007669"/>
    <property type="project" value="InterPro"/>
</dbReference>
<dbReference type="InterPro" id="IPR011701">
    <property type="entry name" value="MFS"/>
</dbReference>
<evidence type="ECO:0000256" key="1">
    <source>
        <dbReference type="ARBA" id="ARBA00004651"/>
    </source>
</evidence>
<dbReference type="eggNOG" id="COG2814">
    <property type="taxonomic scope" value="Bacteria"/>
</dbReference>
<name>F1TFW8_9FIRM</name>
<evidence type="ECO:0000313" key="10">
    <source>
        <dbReference type="Proteomes" id="UP000003860"/>
    </source>
</evidence>
<evidence type="ECO:0000256" key="4">
    <source>
        <dbReference type="ARBA" id="ARBA00022692"/>
    </source>
</evidence>
<proteinExistence type="predicted"/>
<feature type="transmembrane region" description="Helical" evidence="7">
    <location>
        <begin position="213"/>
        <end position="232"/>
    </location>
</feature>
<gene>
    <name evidence="9" type="ORF">Cpap_0967</name>
</gene>
<sequence>MNALSTTELKKKIPLFYLTTVLYWFSLYTYVPTLPIYVRSIGASYKMVGLIIGSYGFTQMLFRIPIGIISDRLNKRKVFIIGALLIALFSGLGLWFFDSPSMVLISRGLSGVSAAGWVVFIIQYTSYFDVKDTPRAIGVINAFNSTGIMLAIILGGIFSNYLGLKISFLLAVFGAILGLIFSIYIYEPNNLKSTSVKISDLISITKDKNLLKISFLGVLSQFIIFATVYGFTPILAKQIGANNFQISILTTLSTMPGIVSSILSSSFFAKRFGERKTIIWGFILTSIFCTVIPYIKNISVLYITQVFGGFAWGGVFPLLMGISIRNIETDKRATAMGFFQAVYGLGMFVGPLVIGFLSDFAGLTGGFWVTGFVGLMAALFSMFFTTNQKDLYKQD</sequence>
<evidence type="ECO:0000256" key="2">
    <source>
        <dbReference type="ARBA" id="ARBA00022448"/>
    </source>
</evidence>
<dbReference type="EMBL" id="ACXX02000012">
    <property type="protein sequence ID" value="EGD46587.1"/>
    <property type="molecule type" value="Genomic_DNA"/>
</dbReference>